<dbReference type="KEGG" id="meti:DK427_12930"/>
<reference evidence="3 4" key="1">
    <citation type="submission" date="2018-05" db="EMBL/GenBank/DDBJ databases">
        <title>Complete Genome Sequence of Methylobacterium sp. 17Sr1-43.</title>
        <authorList>
            <person name="Srinivasan S."/>
        </authorList>
    </citation>
    <scope>NUCLEOTIDE SEQUENCE [LARGE SCALE GENOMIC DNA]</scope>
    <source>
        <strain evidence="3 4">17Sr1-43</strain>
    </source>
</reference>
<organism evidence="3 4">
    <name type="scientific">Methylobacterium radiodurans</name>
    <dbReference type="NCBI Taxonomy" id="2202828"/>
    <lineage>
        <taxon>Bacteria</taxon>
        <taxon>Pseudomonadati</taxon>
        <taxon>Pseudomonadota</taxon>
        <taxon>Alphaproteobacteria</taxon>
        <taxon>Hyphomicrobiales</taxon>
        <taxon>Methylobacteriaceae</taxon>
        <taxon>Methylobacterium</taxon>
    </lineage>
</organism>
<name>A0A2U8VT16_9HYPH</name>
<gene>
    <name evidence="3" type="ORF">DK427_12930</name>
</gene>
<evidence type="ECO:0000313" key="4">
    <source>
        <dbReference type="Proteomes" id="UP000246058"/>
    </source>
</evidence>
<feature type="region of interest" description="Disordered" evidence="1">
    <location>
        <begin position="103"/>
        <end position="164"/>
    </location>
</feature>
<evidence type="ECO:0000256" key="1">
    <source>
        <dbReference type="SAM" id="MobiDB-lite"/>
    </source>
</evidence>
<sequence length="164" mass="17705">MKRRHKGHLSPLTVDSNPLGRQIPPMVTFSPFRPVNAPSEGVRAAWLLLARRTAMRPDILTPADVAIEWGCSEKHVRNMIHRGELGHFRLGGKLLRIPRSAVEQAECARQTTTPTPSAGSAPTSSPEANASSSSARTASAGASGSARTTKLRLVAERQRSMPRP</sequence>
<protein>
    <recommendedName>
        <fullName evidence="2">Helix-turn-helix domain-containing protein</fullName>
    </recommendedName>
</protein>
<feature type="compositionally biased region" description="Low complexity" evidence="1">
    <location>
        <begin position="111"/>
        <end position="148"/>
    </location>
</feature>
<evidence type="ECO:0000313" key="3">
    <source>
        <dbReference type="EMBL" id="AWN36520.1"/>
    </source>
</evidence>
<dbReference type="EMBL" id="CP029551">
    <property type="protein sequence ID" value="AWN36520.1"/>
    <property type="molecule type" value="Genomic_DNA"/>
</dbReference>
<keyword evidence="4" id="KW-1185">Reference proteome</keyword>
<dbReference type="InterPro" id="IPR041657">
    <property type="entry name" value="HTH_17"/>
</dbReference>
<accession>A0A2U8VT16</accession>
<dbReference type="NCBIfam" id="TIGR01764">
    <property type="entry name" value="excise"/>
    <property type="match status" value="1"/>
</dbReference>
<dbReference type="Proteomes" id="UP000246058">
    <property type="component" value="Chromosome"/>
</dbReference>
<dbReference type="OrthoDB" id="7872598at2"/>
<dbReference type="GO" id="GO:0003677">
    <property type="term" value="F:DNA binding"/>
    <property type="evidence" value="ECO:0007669"/>
    <property type="project" value="InterPro"/>
</dbReference>
<dbReference type="Pfam" id="PF12728">
    <property type="entry name" value="HTH_17"/>
    <property type="match status" value="1"/>
</dbReference>
<dbReference type="InterPro" id="IPR010093">
    <property type="entry name" value="SinI_DNA-bd"/>
</dbReference>
<proteinExistence type="predicted"/>
<feature type="domain" description="Helix-turn-helix" evidence="2">
    <location>
        <begin position="60"/>
        <end position="104"/>
    </location>
</feature>
<dbReference type="AlphaFoldDB" id="A0A2U8VT16"/>
<feature type="compositionally biased region" description="Basic and acidic residues" evidence="1">
    <location>
        <begin position="153"/>
        <end position="164"/>
    </location>
</feature>
<evidence type="ECO:0000259" key="2">
    <source>
        <dbReference type="Pfam" id="PF12728"/>
    </source>
</evidence>